<reference evidence="2 3" key="1">
    <citation type="submission" date="2019-05" db="EMBL/GenBank/DDBJ databases">
        <title>The metagenome of a microbial culture collection derived from dairy environment covers the genomic content of the human microbiome.</title>
        <authorList>
            <person name="Roder T."/>
            <person name="Wuthrich D."/>
            <person name="Sattari Z."/>
            <person name="Von Ah U."/>
            <person name="Bar C."/>
            <person name="Ronchi F."/>
            <person name="Macpherson A.J."/>
            <person name="Ganal-Vonarburg S.C."/>
            <person name="Bruggmann R."/>
            <person name="Vergeres G."/>
        </authorList>
    </citation>
    <scope>NUCLEOTIDE SEQUENCE [LARGE SCALE GENOMIC DNA]</scope>
    <source>
        <strain evidence="2 3">FAM 18815</strain>
    </source>
</reference>
<sequence>MSWLIQPLMLKRGFYIKFHESKSLVRQNIENQNRNSGINLNRAMIQQNYQFSDDKINIAAAISLMVINVMLGPLVYGYFLMKKR</sequence>
<evidence type="ECO:0000256" key="1">
    <source>
        <dbReference type="SAM" id="Phobius"/>
    </source>
</evidence>
<keyword evidence="1" id="KW-0472">Membrane</keyword>
<dbReference type="EMBL" id="VBTH01000003">
    <property type="protein sequence ID" value="TLQ05128.1"/>
    <property type="molecule type" value="Genomic_DNA"/>
</dbReference>
<accession>A0A5R9BWP6</accession>
<evidence type="ECO:0000313" key="2">
    <source>
        <dbReference type="EMBL" id="TLQ05128.1"/>
    </source>
</evidence>
<proteinExistence type="predicted"/>
<evidence type="ECO:0000313" key="3">
    <source>
        <dbReference type="Proteomes" id="UP000305541"/>
    </source>
</evidence>
<dbReference type="AlphaFoldDB" id="A0A5R9BWP6"/>
<comment type="caution">
    <text evidence="2">The sequence shown here is derived from an EMBL/GenBank/DDBJ whole genome shotgun (WGS) entry which is preliminary data.</text>
</comment>
<feature type="transmembrane region" description="Helical" evidence="1">
    <location>
        <begin position="58"/>
        <end position="81"/>
    </location>
</feature>
<protein>
    <submittedName>
        <fullName evidence="2">Uncharacterized protein</fullName>
    </submittedName>
</protein>
<dbReference type="Proteomes" id="UP000305541">
    <property type="component" value="Unassembled WGS sequence"/>
</dbReference>
<dbReference type="RefSeq" id="WP_138473882.1">
    <property type="nucleotide sequence ID" value="NZ_VBTH01000003.1"/>
</dbReference>
<organism evidence="2 3">
    <name type="scientific">Pediococcus stilesii</name>
    <dbReference type="NCBI Taxonomy" id="331679"/>
    <lineage>
        <taxon>Bacteria</taxon>
        <taxon>Bacillati</taxon>
        <taxon>Bacillota</taxon>
        <taxon>Bacilli</taxon>
        <taxon>Lactobacillales</taxon>
        <taxon>Lactobacillaceae</taxon>
        <taxon>Pediococcus</taxon>
    </lineage>
</organism>
<keyword evidence="1" id="KW-0812">Transmembrane</keyword>
<name>A0A5R9BWP6_9LACO</name>
<gene>
    <name evidence="2" type="ORF">FEZ51_02495</name>
</gene>
<keyword evidence="1" id="KW-1133">Transmembrane helix</keyword>